<comment type="caution">
    <text evidence="3">The sequence shown here is derived from an EMBL/GenBank/DDBJ whole genome shotgun (WGS) entry which is preliminary data.</text>
</comment>
<evidence type="ECO:0000259" key="2">
    <source>
        <dbReference type="PROSITE" id="PS50222"/>
    </source>
</evidence>
<feature type="domain" description="EF-hand" evidence="2">
    <location>
        <begin position="77"/>
        <end position="112"/>
    </location>
</feature>
<dbReference type="GO" id="GO:0005509">
    <property type="term" value="F:calcium ion binding"/>
    <property type="evidence" value="ECO:0007669"/>
    <property type="project" value="InterPro"/>
</dbReference>
<dbReference type="InterPro" id="IPR011992">
    <property type="entry name" value="EF-hand-dom_pair"/>
</dbReference>
<dbReference type="InterPro" id="IPR002048">
    <property type="entry name" value="EF_hand_dom"/>
</dbReference>
<keyword evidence="1" id="KW-0732">Signal</keyword>
<accession>A0A2W4Z955</accession>
<dbReference type="SUPFAM" id="SSF47473">
    <property type="entry name" value="EF-hand"/>
    <property type="match status" value="1"/>
</dbReference>
<dbReference type="Gene3D" id="1.10.238.10">
    <property type="entry name" value="EF-hand"/>
    <property type="match status" value="2"/>
</dbReference>
<reference evidence="3 4" key="1">
    <citation type="submission" date="2017-08" db="EMBL/GenBank/DDBJ databases">
        <title>Infants hospitalized years apart are colonized by the same room-sourced microbial strains.</title>
        <authorList>
            <person name="Brooks B."/>
            <person name="Olm M.R."/>
            <person name="Firek B.A."/>
            <person name="Baker R."/>
            <person name="Thomas B.C."/>
            <person name="Morowitz M.J."/>
            <person name="Banfield J.F."/>
        </authorList>
    </citation>
    <scope>NUCLEOTIDE SEQUENCE [LARGE SCALE GENOMIC DNA]</scope>
    <source>
        <strain evidence="3">S2_018_000_R3_110</strain>
    </source>
</reference>
<protein>
    <recommendedName>
        <fullName evidence="2">EF-hand domain-containing protein</fullName>
    </recommendedName>
</protein>
<feature type="chain" id="PRO_5016140977" description="EF-hand domain-containing protein" evidence="1">
    <location>
        <begin position="21"/>
        <end position="145"/>
    </location>
</feature>
<name>A0A2W4Z955_9SPHN</name>
<gene>
    <name evidence="3" type="ORF">DI632_06090</name>
</gene>
<dbReference type="PROSITE" id="PS00018">
    <property type="entry name" value="EF_HAND_1"/>
    <property type="match status" value="2"/>
</dbReference>
<dbReference type="InterPro" id="IPR018247">
    <property type="entry name" value="EF_Hand_1_Ca_BS"/>
</dbReference>
<feature type="signal peptide" evidence="1">
    <location>
        <begin position="1"/>
        <end position="20"/>
    </location>
</feature>
<dbReference type="Proteomes" id="UP000248614">
    <property type="component" value="Unassembled WGS sequence"/>
</dbReference>
<proteinExistence type="predicted"/>
<organism evidence="3 4">
    <name type="scientific">Sphingomonas hengshuiensis</name>
    <dbReference type="NCBI Taxonomy" id="1609977"/>
    <lineage>
        <taxon>Bacteria</taxon>
        <taxon>Pseudomonadati</taxon>
        <taxon>Pseudomonadota</taxon>
        <taxon>Alphaproteobacteria</taxon>
        <taxon>Sphingomonadales</taxon>
        <taxon>Sphingomonadaceae</taxon>
        <taxon>Sphingomonas</taxon>
    </lineage>
</organism>
<sequence length="145" mass="15577">MRLPILCAIVSAGIATPAAAQRGGGDWFAAADTDRDSVVTRAEFLRHRDASFTRLDRNGDGVVSPADFPRLARRKPDALDRLMAALDGADTNGDGAISRGELGAAPPWMFDLADANRDGRVTRAEYDAARARRKDAIDRRRGGGK</sequence>
<evidence type="ECO:0000313" key="4">
    <source>
        <dbReference type="Proteomes" id="UP000248614"/>
    </source>
</evidence>
<evidence type="ECO:0000313" key="3">
    <source>
        <dbReference type="EMBL" id="PZO78883.1"/>
    </source>
</evidence>
<dbReference type="Pfam" id="PF13202">
    <property type="entry name" value="EF-hand_5"/>
    <property type="match status" value="3"/>
</dbReference>
<dbReference type="PROSITE" id="PS50222">
    <property type="entry name" value="EF_HAND_2"/>
    <property type="match status" value="1"/>
</dbReference>
<dbReference type="AlphaFoldDB" id="A0A2W4Z955"/>
<evidence type="ECO:0000256" key="1">
    <source>
        <dbReference type="SAM" id="SignalP"/>
    </source>
</evidence>
<dbReference type="EMBL" id="QFNF01000010">
    <property type="protein sequence ID" value="PZO78883.1"/>
    <property type="molecule type" value="Genomic_DNA"/>
</dbReference>